<organism evidence="2 3">
    <name type="scientific">Thermococcus argininiproducens</name>
    <dbReference type="NCBI Taxonomy" id="2866384"/>
    <lineage>
        <taxon>Archaea</taxon>
        <taxon>Methanobacteriati</taxon>
        <taxon>Methanobacteriota</taxon>
        <taxon>Thermococci</taxon>
        <taxon>Thermococcales</taxon>
        <taxon>Thermococcaceae</taxon>
        <taxon>Thermococcus</taxon>
    </lineage>
</organism>
<keyword evidence="3" id="KW-1185">Reference proteome</keyword>
<gene>
    <name evidence="2" type="ORF">K1720_00580</name>
</gene>
<name>A0A9E7MAS7_9EURY</name>
<evidence type="ECO:0000313" key="2">
    <source>
        <dbReference type="EMBL" id="USH00020.1"/>
    </source>
</evidence>
<dbReference type="InterPro" id="IPR016619">
    <property type="entry name" value="UCP014439_ACT"/>
</dbReference>
<dbReference type="InterPro" id="IPR045865">
    <property type="entry name" value="ACT-like_dom_sf"/>
</dbReference>
<protein>
    <submittedName>
        <fullName evidence="2">ACT domain-containing protein</fullName>
    </submittedName>
</protein>
<evidence type="ECO:0000259" key="1">
    <source>
        <dbReference type="Pfam" id="PF13840"/>
    </source>
</evidence>
<dbReference type="GeneID" id="72776793"/>
<feature type="domain" description="CASTOR ACT" evidence="1">
    <location>
        <begin position="159"/>
        <end position="217"/>
    </location>
</feature>
<dbReference type="SUPFAM" id="SSF55021">
    <property type="entry name" value="ACT-like"/>
    <property type="match status" value="1"/>
</dbReference>
<sequence>MAEEKVSVAKIVKEIVLSRPAIKECLILDVINYSALARVILKELEKENIKTSAGAVKMALIRIGEDLKKERTFFEKKIKNVVAKTVIELQSDLTVITAERRAVLNNLEHLFKVMENARFFQLTQGVETFTLVLSSEEKEKVLEIIQPKAIVDLIEEQTAIILISPEEIIETPGIIAIMTSTLSSSGVNITQVISCHKDTIFVLNRRDAPKAYQILEDIILKMRKTSK</sequence>
<accession>A0A9E7MAS7</accession>
<dbReference type="PIRSF" id="PIRSF014439">
    <property type="entry name" value="APE1894_ACT"/>
    <property type="match status" value="1"/>
</dbReference>
<dbReference type="Proteomes" id="UP001056425">
    <property type="component" value="Chromosome"/>
</dbReference>
<reference evidence="2 3" key="1">
    <citation type="submission" date="2021-08" db="EMBL/GenBank/DDBJ databases">
        <title>Thermococcus onnuriiensis IOH2.</title>
        <authorList>
            <person name="Park Y.-J."/>
        </authorList>
    </citation>
    <scope>NUCLEOTIDE SEQUENCE [LARGE SCALE GENOMIC DNA]</scope>
    <source>
        <strain evidence="2 3">IOH2</strain>
    </source>
</reference>
<dbReference type="Gene3D" id="3.30.70.260">
    <property type="match status" value="1"/>
</dbReference>
<dbReference type="Pfam" id="PF13840">
    <property type="entry name" value="ACT_7"/>
    <property type="match status" value="1"/>
</dbReference>
<dbReference type="RefSeq" id="WP_251949286.1">
    <property type="nucleotide sequence ID" value="NZ_CP080572.1"/>
</dbReference>
<proteinExistence type="predicted"/>
<dbReference type="KEGG" id="thei:K1720_00580"/>
<dbReference type="InterPro" id="IPR027795">
    <property type="entry name" value="CASTOR_ACT_dom"/>
</dbReference>
<dbReference type="AlphaFoldDB" id="A0A9E7MAS7"/>
<dbReference type="EMBL" id="CP080572">
    <property type="protein sequence ID" value="USH00020.1"/>
    <property type="molecule type" value="Genomic_DNA"/>
</dbReference>
<evidence type="ECO:0000313" key="3">
    <source>
        <dbReference type="Proteomes" id="UP001056425"/>
    </source>
</evidence>